<evidence type="ECO:0000313" key="2">
    <source>
        <dbReference type="Proteomes" id="UP000222531"/>
    </source>
</evidence>
<keyword evidence="2" id="KW-1185">Reference proteome</keyword>
<dbReference type="Proteomes" id="UP000222531">
    <property type="component" value="Unassembled WGS sequence"/>
</dbReference>
<accession>A0A2G1XGJ1</accession>
<reference evidence="1 2" key="1">
    <citation type="journal article" date="2017" name="Biochemistry">
        <title>Identification of the Biosynthetic Pathway for the Antibiotic Bicyclomycin.</title>
        <authorList>
            <person name="Patteson J."/>
            <person name="Cai W."/>
            <person name="Johnson R.A."/>
            <person name="Santa Maria K."/>
            <person name="Li B."/>
        </authorList>
    </citation>
    <scope>NUCLEOTIDE SEQUENCE [LARGE SCALE GENOMIC DNA]</scope>
    <source>
        <strain evidence="1 2">ATCC 21532</strain>
    </source>
</reference>
<dbReference type="EMBL" id="NHZO01000151">
    <property type="protein sequence ID" value="PHQ50259.1"/>
    <property type="molecule type" value="Genomic_DNA"/>
</dbReference>
<protein>
    <submittedName>
        <fullName evidence="1">Uncharacterized protein</fullName>
    </submittedName>
</protein>
<sequence length="83" mass="9283">MVRSHALPRERVEHVAVHAHAEPHPVLGVYLLAERLEQAELHAAQACRRTIAHRPELAEWELATAQVPLLDLHGPLELSPLVD</sequence>
<proteinExistence type="predicted"/>
<organism evidence="1 2">
    <name type="scientific">Streptomyces cinnamoneus</name>
    <name type="common">Streptoverticillium cinnamoneum</name>
    <dbReference type="NCBI Taxonomy" id="53446"/>
    <lineage>
        <taxon>Bacteria</taxon>
        <taxon>Bacillati</taxon>
        <taxon>Actinomycetota</taxon>
        <taxon>Actinomycetes</taxon>
        <taxon>Kitasatosporales</taxon>
        <taxon>Streptomycetaceae</taxon>
        <taxon>Streptomyces</taxon>
        <taxon>Streptomyces cinnamoneus group</taxon>
    </lineage>
</organism>
<dbReference type="AlphaFoldDB" id="A0A2G1XGJ1"/>
<comment type="caution">
    <text evidence="1">The sequence shown here is derived from an EMBL/GenBank/DDBJ whole genome shotgun (WGS) entry which is preliminary data.</text>
</comment>
<dbReference type="RefSeq" id="WP_099200745.1">
    <property type="nucleotide sequence ID" value="NZ_JBIRXA010000001.1"/>
</dbReference>
<name>A0A2G1XGJ1_STRCJ</name>
<evidence type="ECO:0000313" key="1">
    <source>
        <dbReference type="EMBL" id="PHQ50259.1"/>
    </source>
</evidence>
<gene>
    <name evidence="1" type="ORF">BLA24_22150</name>
</gene>